<comment type="caution">
    <text evidence="2">The sequence shown here is derived from an EMBL/GenBank/DDBJ whole genome shotgun (WGS) entry which is preliminary data.</text>
</comment>
<reference evidence="2" key="2">
    <citation type="journal article" date="2021" name="Genome Biol. Evol.">
        <title>Developing a high-quality reference genome for a parasitic bivalve with doubly uniparental inheritance (Bivalvia: Unionida).</title>
        <authorList>
            <person name="Smith C.H."/>
        </authorList>
    </citation>
    <scope>NUCLEOTIDE SEQUENCE</scope>
    <source>
        <strain evidence="2">CHS0354</strain>
        <tissue evidence="2">Mantle</tissue>
    </source>
</reference>
<keyword evidence="3" id="KW-1185">Reference proteome</keyword>
<feature type="region of interest" description="Disordered" evidence="1">
    <location>
        <begin position="74"/>
        <end position="97"/>
    </location>
</feature>
<reference evidence="2" key="3">
    <citation type="submission" date="2023-05" db="EMBL/GenBank/DDBJ databases">
        <authorList>
            <person name="Smith C.H."/>
        </authorList>
    </citation>
    <scope>NUCLEOTIDE SEQUENCE</scope>
    <source>
        <strain evidence="2">CHS0354</strain>
        <tissue evidence="2">Mantle</tissue>
    </source>
</reference>
<reference evidence="2" key="1">
    <citation type="journal article" date="2021" name="Genome Biol. Evol.">
        <title>A High-Quality Reference Genome for a Parasitic Bivalve with Doubly Uniparental Inheritance (Bivalvia: Unionida).</title>
        <authorList>
            <person name="Smith C.H."/>
        </authorList>
    </citation>
    <scope>NUCLEOTIDE SEQUENCE</scope>
    <source>
        <strain evidence="2">CHS0354</strain>
    </source>
</reference>
<evidence type="ECO:0000256" key="1">
    <source>
        <dbReference type="SAM" id="MobiDB-lite"/>
    </source>
</evidence>
<dbReference type="EMBL" id="JAEAOA010001797">
    <property type="protein sequence ID" value="KAK3597596.1"/>
    <property type="molecule type" value="Genomic_DNA"/>
</dbReference>
<protein>
    <submittedName>
        <fullName evidence="2">Uncharacterized protein</fullName>
    </submittedName>
</protein>
<sequence length="97" mass="11051">MKTAAKEFIKDAKDSDRDFNVSWIYDSRAKLARDARANLARDVIQILTSCLDNCNETIAPQQQLHAPVIELPVTPRRSQQSKQGEVKQRLAHLSEFN</sequence>
<proteinExistence type="predicted"/>
<gene>
    <name evidence="2" type="ORF">CHS0354_030140</name>
</gene>
<dbReference type="Proteomes" id="UP001195483">
    <property type="component" value="Unassembled WGS sequence"/>
</dbReference>
<dbReference type="AlphaFoldDB" id="A0AAE0STE5"/>
<accession>A0AAE0STE5</accession>
<organism evidence="2 3">
    <name type="scientific">Potamilus streckersoni</name>
    <dbReference type="NCBI Taxonomy" id="2493646"/>
    <lineage>
        <taxon>Eukaryota</taxon>
        <taxon>Metazoa</taxon>
        <taxon>Spiralia</taxon>
        <taxon>Lophotrochozoa</taxon>
        <taxon>Mollusca</taxon>
        <taxon>Bivalvia</taxon>
        <taxon>Autobranchia</taxon>
        <taxon>Heteroconchia</taxon>
        <taxon>Palaeoheterodonta</taxon>
        <taxon>Unionida</taxon>
        <taxon>Unionoidea</taxon>
        <taxon>Unionidae</taxon>
        <taxon>Ambleminae</taxon>
        <taxon>Lampsilini</taxon>
        <taxon>Potamilus</taxon>
    </lineage>
</organism>
<evidence type="ECO:0000313" key="2">
    <source>
        <dbReference type="EMBL" id="KAK3597596.1"/>
    </source>
</evidence>
<name>A0AAE0STE5_9BIVA</name>
<evidence type="ECO:0000313" key="3">
    <source>
        <dbReference type="Proteomes" id="UP001195483"/>
    </source>
</evidence>